<dbReference type="RefSeq" id="WP_083574529.1">
    <property type="nucleotide sequence ID" value="NZ_FQTW01000015.1"/>
</dbReference>
<evidence type="ECO:0008006" key="3">
    <source>
        <dbReference type="Google" id="ProtNLM"/>
    </source>
</evidence>
<proteinExistence type="predicted"/>
<organism evidence="1 2">
    <name type="scientific">Psychroflexus salarius</name>
    <dbReference type="NCBI Taxonomy" id="1155689"/>
    <lineage>
        <taxon>Bacteria</taxon>
        <taxon>Pseudomonadati</taxon>
        <taxon>Bacteroidota</taxon>
        <taxon>Flavobacteriia</taxon>
        <taxon>Flavobacteriales</taxon>
        <taxon>Flavobacteriaceae</taxon>
        <taxon>Psychroflexus</taxon>
    </lineage>
</organism>
<dbReference type="OrthoDB" id="9758243at2"/>
<reference evidence="1 2" key="1">
    <citation type="submission" date="2016-11" db="EMBL/GenBank/DDBJ databases">
        <authorList>
            <person name="Jaros S."/>
            <person name="Januszkiewicz K."/>
            <person name="Wedrychowicz H."/>
        </authorList>
    </citation>
    <scope>NUCLEOTIDE SEQUENCE [LARGE SCALE GENOMIC DNA]</scope>
    <source>
        <strain evidence="1 2">DSM 25661</strain>
    </source>
</reference>
<dbReference type="Proteomes" id="UP000184462">
    <property type="component" value="Unassembled WGS sequence"/>
</dbReference>
<name>A0A1M4Y6F5_9FLAO</name>
<protein>
    <recommendedName>
        <fullName evidence="3">Lipoprotein</fullName>
    </recommendedName>
</protein>
<dbReference type="PROSITE" id="PS51257">
    <property type="entry name" value="PROKAR_LIPOPROTEIN"/>
    <property type="match status" value="1"/>
</dbReference>
<accession>A0A1M4Y6F5</accession>
<dbReference type="STRING" id="1155689.SAMN05444278_1154"/>
<evidence type="ECO:0000313" key="1">
    <source>
        <dbReference type="EMBL" id="SHF01250.1"/>
    </source>
</evidence>
<gene>
    <name evidence="1" type="ORF">SAMN05444278_1154</name>
</gene>
<dbReference type="AlphaFoldDB" id="A0A1M4Y6F5"/>
<dbReference type="EMBL" id="FQTW01000015">
    <property type="protein sequence ID" value="SHF01250.1"/>
    <property type="molecule type" value="Genomic_DNA"/>
</dbReference>
<evidence type="ECO:0000313" key="2">
    <source>
        <dbReference type="Proteomes" id="UP000184462"/>
    </source>
</evidence>
<keyword evidence="2" id="KW-1185">Reference proteome</keyword>
<sequence>MKKQLIKFSSLVFIFLVLSCGTDEKKTDSKRKSVSKIEAKVVAEGQIESNLKSPSTAEFSNLRDTKMEKFGNGYLVEGYVDSENSFGANIRTYYSVEITVDTISGEIMYSNLKME</sequence>